<dbReference type="PANTHER" id="PTHR34406:SF1">
    <property type="entry name" value="PROTEIN YCEI"/>
    <property type="match status" value="1"/>
</dbReference>
<sequence length="196" mass="21074">MKRPFSLFLAVLWLLSLSAAHAQTRYLTKTGHVSFFSATPIEDIDARNQQVAAVLDLGTGQLAFSLPVKGFVFKRTLMQEHFNESYLESDKYPKATFTGRFAGLDAATLALPGPHAVQVAGDLTLHGVTRRILVPASLELQGGQLVAAATFIVASADYGIEIPLLVRDNIAKTVTVRVDLTCAPVPSVADAARSPR</sequence>
<reference evidence="4" key="1">
    <citation type="journal article" date="2019" name="Int. J. Syst. Evol. Microbiol.">
        <title>The Global Catalogue of Microorganisms (GCM) 10K type strain sequencing project: providing services to taxonomists for standard genome sequencing and annotation.</title>
        <authorList>
            <consortium name="The Broad Institute Genomics Platform"/>
            <consortium name="The Broad Institute Genome Sequencing Center for Infectious Disease"/>
            <person name="Wu L."/>
            <person name="Ma J."/>
        </authorList>
    </citation>
    <scope>NUCLEOTIDE SEQUENCE [LARGE SCALE GENOMIC DNA]</scope>
    <source>
        <strain evidence="4">CGMCC 1.14966</strain>
    </source>
</reference>
<comment type="caution">
    <text evidence="3">The sequence shown here is derived from an EMBL/GenBank/DDBJ whole genome shotgun (WGS) entry which is preliminary data.</text>
</comment>
<dbReference type="Pfam" id="PF04264">
    <property type="entry name" value="YceI"/>
    <property type="match status" value="1"/>
</dbReference>
<feature type="signal peptide" evidence="1">
    <location>
        <begin position="1"/>
        <end position="22"/>
    </location>
</feature>
<dbReference type="InterPro" id="IPR036761">
    <property type="entry name" value="TTHA0802/YceI-like_sf"/>
</dbReference>
<dbReference type="SMART" id="SM00867">
    <property type="entry name" value="YceI"/>
    <property type="match status" value="1"/>
</dbReference>
<feature type="domain" description="Lipid/polyisoprenoid-binding YceI-like" evidence="2">
    <location>
        <begin position="25"/>
        <end position="183"/>
    </location>
</feature>
<name>A0ABQ2A151_9BACT</name>
<dbReference type="Gene3D" id="2.40.128.110">
    <property type="entry name" value="Lipid/polyisoprenoid-binding, YceI-like"/>
    <property type="match status" value="1"/>
</dbReference>
<organism evidence="3 4">
    <name type="scientific">Hymenobacter frigidus</name>
    <dbReference type="NCBI Taxonomy" id="1524095"/>
    <lineage>
        <taxon>Bacteria</taxon>
        <taxon>Pseudomonadati</taxon>
        <taxon>Bacteroidota</taxon>
        <taxon>Cytophagia</taxon>
        <taxon>Cytophagales</taxon>
        <taxon>Hymenobacteraceae</taxon>
        <taxon>Hymenobacter</taxon>
    </lineage>
</organism>
<dbReference type="PANTHER" id="PTHR34406">
    <property type="entry name" value="PROTEIN YCEI"/>
    <property type="match status" value="1"/>
</dbReference>
<keyword evidence="1" id="KW-0732">Signal</keyword>
<evidence type="ECO:0000256" key="1">
    <source>
        <dbReference type="SAM" id="SignalP"/>
    </source>
</evidence>
<dbReference type="EMBL" id="BMGY01000008">
    <property type="protein sequence ID" value="GGH82925.1"/>
    <property type="molecule type" value="Genomic_DNA"/>
</dbReference>
<evidence type="ECO:0000313" key="3">
    <source>
        <dbReference type="EMBL" id="GGH82925.1"/>
    </source>
</evidence>
<accession>A0ABQ2A151</accession>
<evidence type="ECO:0000259" key="2">
    <source>
        <dbReference type="SMART" id="SM00867"/>
    </source>
</evidence>
<proteinExistence type="predicted"/>
<dbReference type="RefSeq" id="WP_188561134.1">
    <property type="nucleotide sequence ID" value="NZ_BMGY01000008.1"/>
</dbReference>
<keyword evidence="4" id="KW-1185">Reference proteome</keyword>
<dbReference type="SUPFAM" id="SSF101874">
    <property type="entry name" value="YceI-like"/>
    <property type="match status" value="1"/>
</dbReference>
<dbReference type="Proteomes" id="UP000637774">
    <property type="component" value="Unassembled WGS sequence"/>
</dbReference>
<feature type="chain" id="PRO_5045944192" description="Lipid/polyisoprenoid-binding YceI-like domain-containing protein" evidence="1">
    <location>
        <begin position="23"/>
        <end position="196"/>
    </location>
</feature>
<evidence type="ECO:0000313" key="4">
    <source>
        <dbReference type="Proteomes" id="UP000637774"/>
    </source>
</evidence>
<dbReference type="InterPro" id="IPR007372">
    <property type="entry name" value="Lipid/polyisoprenoid-bd_YceI"/>
</dbReference>
<gene>
    <name evidence="3" type="ORF">GCM10011495_11870</name>
</gene>
<protein>
    <recommendedName>
        <fullName evidence="2">Lipid/polyisoprenoid-binding YceI-like domain-containing protein</fullName>
    </recommendedName>
</protein>